<gene>
    <name evidence="1" type="ORF">SAMN05421867_102185</name>
</gene>
<dbReference type="Proteomes" id="UP000199012">
    <property type="component" value="Unassembled WGS sequence"/>
</dbReference>
<protein>
    <submittedName>
        <fullName evidence="1">Uncharacterized protein</fullName>
    </submittedName>
</protein>
<name>A0A1I0W4M2_9CELL</name>
<accession>A0A1I0W4M2</accession>
<dbReference type="AlphaFoldDB" id="A0A1I0W4M2"/>
<dbReference type="EMBL" id="FOKA01000002">
    <property type="protein sequence ID" value="SFA83715.1"/>
    <property type="molecule type" value="Genomic_DNA"/>
</dbReference>
<evidence type="ECO:0000313" key="1">
    <source>
        <dbReference type="EMBL" id="SFA83715.1"/>
    </source>
</evidence>
<dbReference type="RefSeq" id="WP_090030829.1">
    <property type="nucleotide sequence ID" value="NZ_BONM01000024.1"/>
</dbReference>
<reference evidence="1 2" key="1">
    <citation type="submission" date="2016-10" db="EMBL/GenBank/DDBJ databases">
        <authorList>
            <person name="de Groot N.N."/>
        </authorList>
    </citation>
    <scope>NUCLEOTIDE SEQUENCE [LARGE SCALE GENOMIC DNA]</scope>
    <source>
        <strain evidence="1 2">CGMCC 4.6945</strain>
    </source>
</reference>
<dbReference type="STRING" id="988821.SAMN05421867_102185"/>
<keyword evidence="2" id="KW-1185">Reference proteome</keyword>
<dbReference type="OrthoDB" id="9862288at2"/>
<organism evidence="1 2">
    <name type="scientific">Cellulomonas marina</name>
    <dbReference type="NCBI Taxonomy" id="988821"/>
    <lineage>
        <taxon>Bacteria</taxon>
        <taxon>Bacillati</taxon>
        <taxon>Actinomycetota</taxon>
        <taxon>Actinomycetes</taxon>
        <taxon>Micrococcales</taxon>
        <taxon>Cellulomonadaceae</taxon>
        <taxon>Cellulomonas</taxon>
    </lineage>
</organism>
<sequence length="442" mass="45681">MDNHPLVALLLADPDTDTETWSALGEHLPGAVATAVWQVHAAADPARVREVVDAVDITAVPYDRALPVHAALVRSRRSSLAAALLERADPGALTYLLKHADPVPAPLVRWVMNTEHRDALLVGATAVSLLDAPTLRPQHAQMTRDLAGEARDPGTARRLRERIQVALTVDAARTSTADYTLQQLTAALELADVADVPGIVRGAREQVAGGTPVLAAVVDALDGRLDPDVLHGVLTPVELGTPVHDVPAAVAARACHDHPSTRPGWWDLALRALADGTPGPAHLVVLGARPPAAALPDLVRAAVAGLAGGRTGDQGKDLVLVLAAHLRGREEPEAETARAVLREAATAPGAPATARVAALLLDEPAALAMRPLTELAEAAGADTGTGTGLWLLADVLLGDPDVRAALAELRSSPGTLATALRAGASTSPLSVPQLRDVVGPTD</sequence>
<evidence type="ECO:0000313" key="2">
    <source>
        <dbReference type="Proteomes" id="UP000199012"/>
    </source>
</evidence>
<proteinExistence type="predicted"/>